<dbReference type="Gene3D" id="2.102.10.10">
    <property type="entry name" value="Rieske [2Fe-2S] iron-sulphur domain"/>
    <property type="match status" value="1"/>
</dbReference>
<name>A0A9E6RJH9_9HYPH</name>
<dbReference type="PRINTS" id="PR00162">
    <property type="entry name" value="RIESKE"/>
</dbReference>
<dbReference type="Proteomes" id="UP000825701">
    <property type="component" value="Chromosome"/>
</dbReference>
<accession>A0A9E6RJH9</accession>
<comment type="cofactor">
    <cofactor evidence="6">
        <name>[2Fe-2S] cluster</name>
        <dbReference type="ChEBI" id="CHEBI:190135"/>
    </cofactor>
</comment>
<proteinExistence type="predicted"/>
<protein>
    <submittedName>
        <fullName evidence="9">Rieske (2Fe-2S) protein</fullName>
    </submittedName>
</protein>
<keyword evidence="10" id="KW-1185">Reference proteome</keyword>
<feature type="region of interest" description="Disordered" evidence="7">
    <location>
        <begin position="1"/>
        <end position="29"/>
    </location>
</feature>
<dbReference type="CDD" id="cd03467">
    <property type="entry name" value="Rieske"/>
    <property type="match status" value="1"/>
</dbReference>
<evidence type="ECO:0000256" key="5">
    <source>
        <dbReference type="ARBA" id="ARBA00023157"/>
    </source>
</evidence>
<dbReference type="KEGG" id="cmet:K6K41_13335"/>
<evidence type="ECO:0000256" key="7">
    <source>
        <dbReference type="SAM" id="MobiDB-lite"/>
    </source>
</evidence>
<dbReference type="InterPro" id="IPR017941">
    <property type="entry name" value="Rieske_2Fe-2S"/>
</dbReference>
<evidence type="ECO:0000259" key="8">
    <source>
        <dbReference type="PROSITE" id="PS51296"/>
    </source>
</evidence>
<keyword evidence="2" id="KW-0479">Metal-binding</keyword>
<dbReference type="EMBL" id="CP081869">
    <property type="protein sequence ID" value="QZO02152.1"/>
    <property type="molecule type" value="Genomic_DNA"/>
</dbReference>
<dbReference type="SUPFAM" id="SSF50022">
    <property type="entry name" value="ISP domain"/>
    <property type="match status" value="1"/>
</dbReference>
<evidence type="ECO:0000313" key="9">
    <source>
        <dbReference type="EMBL" id="QZO02152.1"/>
    </source>
</evidence>
<evidence type="ECO:0000256" key="6">
    <source>
        <dbReference type="ARBA" id="ARBA00034078"/>
    </source>
</evidence>
<feature type="domain" description="Rieske" evidence="8">
    <location>
        <begin position="86"/>
        <end position="149"/>
    </location>
</feature>
<dbReference type="InterPro" id="IPR005805">
    <property type="entry name" value="Rieske_Fe-S_prot_C"/>
</dbReference>
<dbReference type="PANTHER" id="PTHR10134">
    <property type="entry name" value="CYTOCHROME B-C1 COMPLEX SUBUNIT RIESKE, MITOCHONDRIAL"/>
    <property type="match status" value="1"/>
</dbReference>
<evidence type="ECO:0000256" key="4">
    <source>
        <dbReference type="ARBA" id="ARBA00023014"/>
    </source>
</evidence>
<sequence>MTPAWAQTPASPMPPQPGDRFVHLSGPKAGQPVVPEDLVIGSPRLAYPADPESGEARKARTNQVVLTRVDPAVLSVETRSVSWNGVVAYSAICTHNGCPVTGMRNDKTLLCPCHESEFDIADKGKVVHGPAERRLSNLPLQTTGDAIVVAGPFSGPIGAQRK</sequence>
<gene>
    <name evidence="9" type="ORF">K6K41_13335</name>
</gene>
<reference evidence="9" key="1">
    <citation type="submission" date="2021-08" db="EMBL/GenBank/DDBJ databases">
        <authorList>
            <person name="Zhang H."/>
            <person name="Xu M."/>
            <person name="Yu Z."/>
            <person name="Yang L."/>
            <person name="Cai Y."/>
        </authorList>
    </citation>
    <scope>NUCLEOTIDE SEQUENCE</scope>
    <source>
        <strain evidence="9">CHL1</strain>
    </source>
</reference>
<evidence type="ECO:0000256" key="3">
    <source>
        <dbReference type="ARBA" id="ARBA00023004"/>
    </source>
</evidence>
<keyword evidence="3" id="KW-0408">Iron</keyword>
<keyword evidence="1" id="KW-0001">2Fe-2S</keyword>
<evidence type="ECO:0000313" key="10">
    <source>
        <dbReference type="Proteomes" id="UP000825701"/>
    </source>
</evidence>
<dbReference type="GO" id="GO:0051537">
    <property type="term" value="F:2 iron, 2 sulfur cluster binding"/>
    <property type="evidence" value="ECO:0007669"/>
    <property type="project" value="UniProtKB-KW"/>
</dbReference>
<dbReference type="AlphaFoldDB" id="A0A9E6RJH9"/>
<evidence type="ECO:0000256" key="1">
    <source>
        <dbReference type="ARBA" id="ARBA00022714"/>
    </source>
</evidence>
<dbReference type="InterPro" id="IPR014349">
    <property type="entry name" value="Rieske_Fe-S_prot"/>
</dbReference>
<keyword evidence="5" id="KW-1015">Disulfide bond</keyword>
<dbReference type="InterPro" id="IPR036922">
    <property type="entry name" value="Rieske_2Fe-2S_sf"/>
</dbReference>
<keyword evidence="4" id="KW-0411">Iron-sulfur</keyword>
<evidence type="ECO:0000256" key="2">
    <source>
        <dbReference type="ARBA" id="ARBA00022723"/>
    </source>
</evidence>
<dbReference type="GO" id="GO:0016020">
    <property type="term" value="C:membrane"/>
    <property type="evidence" value="ECO:0007669"/>
    <property type="project" value="InterPro"/>
</dbReference>
<dbReference type="RefSeq" id="WP_261405546.1">
    <property type="nucleotide sequence ID" value="NZ_CP081869.1"/>
</dbReference>
<dbReference type="PROSITE" id="PS51296">
    <property type="entry name" value="RIESKE"/>
    <property type="match status" value="1"/>
</dbReference>
<dbReference type="Pfam" id="PF00355">
    <property type="entry name" value="Rieske"/>
    <property type="match status" value="1"/>
</dbReference>
<dbReference type="GO" id="GO:0046872">
    <property type="term" value="F:metal ion binding"/>
    <property type="evidence" value="ECO:0007669"/>
    <property type="project" value="UniProtKB-KW"/>
</dbReference>
<organism evidence="9 10">
    <name type="scientific">Chenggangzhangella methanolivorans</name>
    <dbReference type="NCBI Taxonomy" id="1437009"/>
    <lineage>
        <taxon>Bacteria</taxon>
        <taxon>Pseudomonadati</taxon>
        <taxon>Pseudomonadota</taxon>
        <taxon>Alphaproteobacteria</taxon>
        <taxon>Hyphomicrobiales</taxon>
        <taxon>Methylopilaceae</taxon>
        <taxon>Chenggangzhangella</taxon>
    </lineage>
</organism>